<dbReference type="SUPFAM" id="SSF53850">
    <property type="entry name" value="Periplasmic binding protein-like II"/>
    <property type="match status" value="1"/>
</dbReference>
<evidence type="ECO:0000256" key="3">
    <source>
        <dbReference type="SAM" id="SignalP"/>
    </source>
</evidence>
<organism evidence="4 5">
    <name type="scientific">Paenibacillus herberti</name>
    <dbReference type="NCBI Taxonomy" id="1619309"/>
    <lineage>
        <taxon>Bacteria</taxon>
        <taxon>Bacillati</taxon>
        <taxon>Bacillota</taxon>
        <taxon>Bacilli</taxon>
        <taxon>Bacillales</taxon>
        <taxon>Paenibacillaceae</taxon>
        <taxon>Paenibacillus</taxon>
    </lineage>
</organism>
<dbReference type="AlphaFoldDB" id="A0A229NUI6"/>
<dbReference type="InterPro" id="IPR050490">
    <property type="entry name" value="Bact_solute-bd_prot1"/>
</dbReference>
<dbReference type="PANTHER" id="PTHR43649">
    <property type="entry name" value="ARABINOSE-BINDING PROTEIN-RELATED"/>
    <property type="match status" value="1"/>
</dbReference>
<evidence type="ECO:0000256" key="2">
    <source>
        <dbReference type="SAM" id="MobiDB-lite"/>
    </source>
</evidence>
<dbReference type="RefSeq" id="WP_089526246.1">
    <property type="nucleotide sequence ID" value="NZ_NMUQ01000003.1"/>
</dbReference>
<dbReference type="EMBL" id="NMUQ01000003">
    <property type="protein sequence ID" value="OXM13542.1"/>
    <property type="molecule type" value="Genomic_DNA"/>
</dbReference>
<accession>A0A229NUI6</accession>
<dbReference type="Proteomes" id="UP000215145">
    <property type="component" value="Unassembled WGS sequence"/>
</dbReference>
<name>A0A229NUI6_9BACL</name>
<gene>
    <name evidence="4" type="ORF">CGZ75_21140</name>
</gene>
<keyword evidence="5" id="KW-1185">Reference proteome</keyword>
<sequence length="508" mass="56593">MKKKRKVAFGMFNLLTAAAVIAGCSSGSNSGAPNESNSEQSAEKTNEKVSIEVMLSGSAASLPKDDFVKQTIDKDLGIDLNLTLANTLDELVQKLNVRAAGGDLPDVIQFNPAQKSVFEEYVKKNLLLELNPYEEKLAPLKSFISENFLSRAAINGKYYAITQNQATNLSSFWIRKDWLDKLKLPVPQTLDELMEAAKAFTEQDPDGNGKKDTFGITGKLTDVAGFVNVQHGTFDGFYIKDGKMVHGLSQPEMKESIVYLQKMVASGALDPEIASNKPESAKDKAFQGKAGIIFSDWTGVMKDAEVAKWKGANPNADFVMIDKLQGPKADYMAVVGLTAVGNRMAISKEVAEDEAKLQKVLDLFNYTAQDKGANLVQFGLEGTHFTKENGKVKLTDKASEASFTWVYQFSGRPEKEYLITKFPNQAPYIEKNDQLKKLESYTNFIILPTDYNAADADRYKQEELLKFYLDKNKMENYDKFLNELNTTFKYKTYLDSGFQQLKDLGYAK</sequence>
<feature type="compositionally biased region" description="Polar residues" evidence="2">
    <location>
        <begin position="27"/>
        <end position="40"/>
    </location>
</feature>
<reference evidence="4 5" key="1">
    <citation type="submission" date="2017-07" db="EMBL/GenBank/DDBJ databases">
        <title>Paenibacillus herberti R33 genome sequencing and assembly.</title>
        <authorList>
            <person name="Su W."/>
        </authorList>
    </citation>
    <scope>NUCLEOTIDE SEQUENCE [LARGE SCALE GENOMIC DNA]</scope>
    <source>
        <strain evidence="4 5">R33</strain>
    </source>
</reference>
<feature type="region of interest" description="Disordered" evidence="2">
    <location>
        <begin position="27"/>
        <end position="47"/>
    </location>
</feature>
<feature type="chain" id="PRO_5038522730" evidence="3">
    <location>
        <begin position="23"/>
        <end position="508"/>
    </location>
</feature>
<evidence type="ECO:0000313" key="5">
    <source>
        <dbReference type="Proteomes" id="UP000215145"/>
    </source>
</evidence>
<protein>
    <submittedName>
        <fullName evidence="4">ABC transporter substrate-binding protein</fullName>
    </submittedName>
</protein>
<keyword evidence="1 3" id="KW-0732">Signal</keyword>
<dbReference type="PROSITE" id="PS51257">
    <property type="entry name" value="PROKAR_LIPOPROTEIN"/>
    <property type="match status" value="1"/>
</dbReference>
<evidence type="ECO:0000313" key="4">
    <source>
        <dbReference type="EMBL" id="OXM13542.1"/>
    </source>
</evidence>
<comment type="caution">
    <text evidence="4">The sequence shown here is derived from an EMBL/GenBank/DDBJ whole genome shotgun (WGS) entry which is preliminary data.</text>
</comment>
<proteinExistence type="predicted"/>
<dbReference type="PANTHER" id="PTHR43649:SF33">
    <property type="entry name" value="POLYGALACTURONAN_RHAMNOGALACTURONAN-BINDING PROTEIN YTCQ"/>
    <property type="match status" value="1"/>
</dbReference>
<dbReference type="Gene3D" id="3.40.190.10">
    <property type="entry name" value="Periplasmic binding protein-like II"/>
    <property type="match status" value="2"/>
</dbReference>
<evidence type="ECO:0000256" key="1">
    <source>
        <dbReference type="ARBA" id="ARBA00022729"/>
    </source>
</evidence>
<dbReference type="OrthoDB" id="9787283at2"/>
<feature type="signal peptide" evidence="3">
    <location>
        <begin position="1"/>
        <end position="22"/>
    </location>
</feature>